<dbReference type="Proteomes" id="UP001159428">
    <property type="component" value="Unassembled WGS sequence"/>
</dbReference>
<sequence>TNDTAILLSKNDIRAVEKLVFKVVHKTLSIQKMPTDFHSYDTDRVEFNIKLDGRPLGGKYLSSKYFTK</sequence>
<accession>A0AAU9WRE0</accession>
<comment type="caution">
    <text evidence="1">The sequence shown here is derived from an EMBL/GenBank/DDBJ whole genome shotgun (WGS) entry which is preliminary data.</text>
</comment>
<dbReference type="EMBL" id="CALNXJ010000019">
    <property type="protein sequence ID" value="CAH3122835.1"/>
    <property type="molecule type" value="Genomic_DNA"/>
</dbReference>
<dbReference type="AlphaFoldDB" id="A0AAU9WRE0"/>
<proteinExistence type="predicted"/>
<gene>
    <name evidence="1" type="ORF">PMEA_00009813</name>
</gene>
<organism evidence="1 2">
    <name type="scientific">Pocillopora meandrina</name>
    <dbReference type="NCBI Taxonomy" id="46732"/>
    <lineage>
        <taxon>Eukaryota</taxon>
        <taxon>Metazoa</taxon>
        <taxon>Cnidaria</taxon>
        <taxon>Anthozoa</taxon>
        <taxon>Hexacorallia</taxon>
        <taxon>Scleractinia</taxon>
        <taxon>Astrocoeniina</taxon>
        <taxon>Pocilloporidae</taxon>
        <taxon>Pocillopora</taxon>
    </lineage>
</organism>
<protein>
    <submittedName>
        <fullName evidence="1">Uncharacterized protein</fullName>
    </submittedName>
</protein>
<evidence type="ECO:0000313" key="1">
    <source>
        <dbReference type="EMBL" id="CAH3122835.1"/>
    </source>
</evidence>
<keyword evidence="2" id="KW-1185">Reference proteome</keyword>
<feature type="non-terminal residue" evidence="1">
    <location>
        <position position="1"/>
    </location>
</feature>
<reference evidence="1 2" key="1">
    <citation type="submission" date="2022-05" db="EMBL/GenBank/DDBJ databases">
        <authorList>
            <consortium name="Genoscope - CEA"/>
            <person name="William W."/>
        </authorList>
    </citation>
    <scope>NUCLEOTIDE SEQUENCE [LARGE SCALE GENOMIC DNA]</scope>
</reference>
<evidence type="ECO:0000313" key="2">
    <source>
        <dbReference type="Proteomes" id="UP001159428"/>
    </source>
</evidence>
<name>A0AAU9WRE0_9CNID</name>